<feature type="domain" description="Periplakin-like plectin repeat" evidence="9">
    <location>
        <begin position="1184"/>
        <end position="1348"/>
    </location>
</feature>
<dbReference type="Pfam" id="PF00681">
    <property type="entry name" value="Plectin"/>
    <property type="match status" value="3"/>
</dbReference>
<dbReference type="Pfam" id="PF21097">
    <property type="entry name" value="SR_plectin_7"/>
    <property type="match status" value="1"/>
</dbReference>
<comment type="caution">
    <text evidence="10">The sequence shown here is derived from an EMBL/GenBank/DDBJ whole genome shotgun (WGS) entry which is preliminary data.</text>
</comment>
<comment type="similarity">
    <text evidence="1">Belongs to the plakin or cytolinker family.</text>
</comment>
<evidence type="ECO:0000313" key="11">
    <source>
        <dbReference type="Proteomes" id="UP001369086"/>
    </source>
</evidence>
<dbReference type="Pfam" id="PF23160">
    <property type="entry name" value="Spectrin_1st_PEPL"/>
    <property type="match status" value="1"/>
</dbReference>
<dbReference type="Gene3D" id="3.30.160.780">
    <property type="match status" value="1"/>
</dbReference>
<feature type="coiled-coil region" evidence="5">
    <location>
        <begin position="1368"/>
        <end position="1409"/>
    </location>
</feature>
<dbReference type="InterPro" id="IPR043197">
    <property type="entry name" value="Plakin"/>
</dbReference>
<dbReference type="PANTHER" id="PTHR23169:SF7">
    <property type="entry name" value="ENVOPLAKIN"/>
    <property type="match status" value="1"/>
</dbReference>
<name>A0ABR0Z479_HUSHU</name>
<evidence type="ECO:0000256" key="4">
    <source>
        <dbReference type="ARBA" id="ARBA00023054"/>
    </source>
</evidence>
<gene>
    <name evidence="10" type="ORF">HHUSO_G18683</name>
</gene>
<sequence length="2010" mass="233761">MFKKKEATIKAPPRISKSEVSDLALLIARMQKNADQVEKDILHSEEKLTVDRSNRRKGKAFEYQKVNADNLSDAEGLLKDLFLDVDKAKKKQHPQAIEIDKDVKLLHERWSKACVQYREVYDHLDVPDRGSGIDWLQILNQKQRQVNGGVYGPTLPELEKQIAEHNILHKEVEQYGPQIENSKTNNPEQYANIQEQYKNLLDNSQWRRHYLGSLYDYMQGCTKELTYLNEQQEQVLKRDWSDRMAEPADVRRQYENFKTNSLMTHESEVNKLQDDGDRLIEMKHPASPTIQAHRDAVRNEWQSFLNLCICQESHLQNVEDYKKFQDDVDTVSQSVQKLNTELDPKSLGLKSNSEILRTIESQEKSILQNERLLADLKKRSPHIAPLKLRRSRTSKPVGVESLCDWDNGKAEVTRGEKFILKDNTDNENWVVQANNGVTKSLPGVCFNIPPPDPEAIDKLDRLNNDMNELKRNRADLQSSLKRQPMEVNRSQKAGGVYSSNDEPQARKFSERLDLINGDLVQTEKDIVNRLRAPLNRSSAPQDTSTRLQDQERTNKALQSIGMEKDVAQREIEAFFSTKPTGPTAAALPNKLNNVKSKYDEVSALSSLYTQKANAALNLENDIKKADGIISKFERELAADTGIVNNPSAIQERNRELQKMKSDLSEKDDVLMKLGKDLDVTQQQCNSLQKGFQEYCPDIKKQEAEVQRLRERYANVASQIRQREQLTQEASRKNQSLQNSCQSLNNFMDNLPNNKISSSDGLSQVTNKYTSQKGVVEDIKRKAGDMDRTVDLSQDLQMLLNEYDTVSDKYRSSLDPTIGAQDAKRLRTTPLQDSIQKQEKDLVSHYTRVSAENEQLLNQLDYASKVMGKKEQQVNQVVIQQQLQQNSQLKSINETESLKTDLENEISRRTRVENELAETRKRLTILKGRRGVERVEEKEVVQYYRDPKLESDLFTLRSKIEDENMRRSSIQTEIDVTSKKITVLEKEMKTIKPQLLTKEVTQIEPDPQLDRNAAKLREEIRRLKEELWKLESETVHTRTEITILEQQKPKVRERMVMKEVVKLEKDPEMLMACRTFEKQIADESQRSKSLNDLIFQTRSQINTLERIIPTVEPKIITKEVKKVEQDPMLINESARLRTALEEERNSTSNLLKEFTNLQLRFTQVDVMKQKVEIKEIVKEIFQVDPETERELVRLRRELQDSTKQREQLEVDINKVMVDLNALRSQPPKVEIKEVNQEVVKLEKSPETLREIERMKQQLERQNSSYNSSYELLLRMRKERDEWKVEKSKVETKLVTKEVIRYENDPLLEKEADRLRRELRDEGQQRRATEEKVFDLQNTYILLERQKPQEKVVVQEVTRLQKDPRQAMEHEKLSRSLDEEVKTRRKLELEVQQLRALVEEKERVLNQQDDRSKKIQVEMELRQIKTRITEINSAPPPIEEKIIMEEVLKVERDPHLEKVSSSLRGELEKERNDILRLEREFRNIQTKVEVLTREKSMEKTVYKEVIRVEKDRLVEGERTRIRDQLNQERNTRRDAEDELQRLSDRLNRLENTRSSISREEAMLIQTRDALRRDKEAVEKDLKMLDMEKQHMSISYQQHSKLMSERSLVSREKSIKMETEMMRLEQDILQEKDKLRQRELTLRELLEKLKNEEKQNEMHMYESNLSTKISIFDPDTGKNMSPYEAYKRGLIDYSQYIILQEQECDWEEITTRSSGGQMLLDKKSGKQYSIDEALRQNRVTPEQVRRFREGKLHIAEFALLVAGETKPKPIAPLLSSTTHLQNFSYQSGTVSSSQQEDNFPIAGIYDPSTDSRMSVRSAVTRKLIDPITAQKLLEMQAATGGIIDISTRDRYSVHKAAERSLIDNAQLQRLLNAQKAFTGVEDPVTKNRLSVGEAVQKGWMPRDNGMRYMEAQYLTGGLVDPKQAGRIDLQDAVASKMIDGSMARELQEDVNYAKDLIDPVTKEKINYKEAMDRCHTDEHTGLLLLPASSNSQSYATYRPVNKLSNSLYSSLNY</sequence>
<dbReference type="Gene3D" id="1.20.58.60">
    <property type="match status" value="4"/>
</dbReference>
<feature type="coiled-coil region" evidence="5">
    <location>
        <begin position="1516"/>
        <end position="1585"/>
    </location>
</feature>
<dbReference type="Gene3D" id="2.30.30.40">
    <property type="entry name" value="SH3 Domains"/>
    <property type="match status" value="1"/>
</dbReference>
<dbReference type="SMART" id="SM00250">
    <property type="entry name" value="PLEC"/>
    <property type="match status" value="7"/>
</dbReference>
<evidence type="ECO:0000256" key="6">
    <source>
        <dbReference type="SAM" id="MobiDB-lite"/>
    </source>
</evidence>
<dbReference type="EMBL" id="JAHFZB010000017">
    <property type="protein sequence ID" value="KAK6479616.1"/>
    <property type="molecule type" value="Genomic_DNA"/>
</dbReference>
<dbReference type="Gene3D" id="3.90.1290.10">
    <property type="entry name" value="Plakin repeat"/>
    <property type="match status" value="1"/>
</dbReference>
<dbReference type="CDD" id="cd00176">
    <property type="entry name" value="SPEC"/>
    <property type="match status" value="1"/>
</dbReference>
<feature type="coiled-coil region" evidence="5">
    <location>
        <begin position="901"/>
        <end position="928"/>
    </location>
</feature>
<dbReference type="InterPro" id="IPR035915">
    <property type="entry name" value="Plakin_repeat_sf"/>
</dbReference>
<feature type="domain" description="Periplakin-like plectin repeat" evidence="9">
    <location>
        <begin position="1404"/>
        <end position="1553"/>
    </location>
</feature>
<dbReference type="SUPFAM" id="SSF75399">
    <property type="entry name" value="Plakin repeat"/>
    <property type="match status" value="2"/>
</dbReference>
<dbReference type="InterPro" id="IPR001101">
    <property type="entry name" value="Plectin_repeat"/>
</dbReference>
<feature type="coiled-coil region" evidence="5">
    <location>
        <begin position="698"/>
        <end position="725"/>
    </location>
</feature>
<feature type="coiled-coil region" evidence="5">
    <location>
        <begin position="20"/>
        <end position="47"/>
    </location>
</feature>
<evidence type="ECO:0000259" key="7">
    <source>
        <dbReference type="Pfam" id="PF17902"/>
    </source>
</evidence>
<keyword evidence="4 5" id="KW-0175">Coiled coil</keyword>
<dbReference type="PANTHER" id="PTHR23169">
    <property type="entry name" value="ENVOPLAKIN"/>
    <property type="match status" value="1"/>
</dbReference>
<feature type="coiled-coil region" evidence="5">
    <location>
        <begin position="1190"/>
        <end position="1330"/>
    </location>
</feature>
<dbReference type="InterPro" id="IPR041615">
    <property type="entry name" value="Desmoplakin_SH3"/>
</dbReference>
<protein>
    <submittedName>
        <fullName evidence="10">Envoplakin-like</fullName>
    </submittedName>
</protein>
<evidence type="ECO:0000313" key="10">
    <source>
        <dbReference type="EMBL" id="KAK6479616.1"/>
    </source>
</evidence>
<feature type="coiled-coil region" evidence="5">
    <location>
        <begin position="321"/>
        <end position="379"/>
    </location>
</feature>
<evidence type="ECO:0000259" key="9">
    <source>
        <dbReference type="Pfam" id="PF26346"/>
    </source>
</evidence>
<feature type="region of interest" description="Disordered" evidence="6">
    <location>
        <begin position="481"/>
        <end position="503"/>
    </location>
</feature>
<feature type="domain" description="Periplakin-like plectin repeat" evidence="9">
    <location>
        <begin position="946"/>
        <end position="1110"/>
    </location>
</feature>
<evidence type="ECO:0000256" key="3">
    <source>
        <dbReference type="ARBA" id="ARBA00022737"/>
    </source>
</evidence>
<dbReference type="InterPro" id="IPR055419">
    <property type="entry name" value="Spectrin_PEPL/EVPL"/>
</dbReference>
<feature type="domain" description="Periplakin/Envoplakin N-terminal" evidence="8">
    <location>
        <begin position="30"/>
        <end position="122"/>
    </location>
</feature>
<dbReference type="Pfam" id="PF26346">
    <property type="entry name" value="Plectin_PPL"/>
    <property type="match status" value="3"/>
</dbReference>
<reference evidence="10 11" key="1">
    <citation type="submission" date="2021-05" db="EMBL/GenBank/DDBJ databases">
        <authorList>
            <person name="Zahm M."/>
            <person name="Klopp C."/>
            <person name="Cabau C."/>
            <person name="Kuhl H."/>
            <person name="Suciu R."/>
            <person name="Ciorpac M."/>
            <person name="Holostenco D."/>
            <person name="Gessner J."/>
            <person name="Wuertz S."/>
            <person name="Hohne C."/>
            <person name="Stock M."/>
            <person name="Gislard M."/>
            <person name="Lluch J."/>
            <person name="Milhes M."/>
            <person name="Lampietro C."/>
            <person name="Lopez Roques C."/>
            <person name="Donnadieu C."/>
            <person name="Du K."/>
            <person name="Schartl M."/>
            <person name="Guiguen Y."/>
        </authorList>
    </citation>
    <scope>NUCLEOTIDE SEQUENCE [LARGE SCALE GENOMIC DNA]</scope>
    <source>
        <strain evidence="10">Hh-F2</strain>
        <tissue evidence="10">Blood</tissue>
    </source>
</reference>
<dbReference type="SMART" id="SM00150">
    <property type="entry name" value="SPEC"/>
    <property type="match status" value="1"/>
</dbReference>
<proteinExistence type="inferred from homology"/>
<keyword evidence="3" id="KW-0677">Repeat</keyword>
<evidence type="ECO:0000256" key="5">
    <source>
        <dbReference type="SAM" id="Coils"/>
    </source>
</evidence>
<organism evidence="10 11">
    <name type="scientific">Huso huso</name>
    <name type="common">Beluga</name>
    <name type="synonym">Acipenser huso</name>
    <dbReference type="NCBI Taxonomy" id="61971"/>
    <lineage>
        <taxon>Eukaryota</taxon>
        <taxon>Metazoa</taxon>
        <taxon>Chordata</taxon>
        <taxon>Craniata</taxon>
        <taxon>Vertebrata</taxon>
        <taxon>Euteleostomi</taxon>
        <taxon>Actinopterygii</taxon>
        <taxon>Chondrostei</taxon>
        <taxon>Acipenseriformes</taxon>
        <taxon>Acipenseridae</taxon>
        <taxon>Huso</taxon>
    </lineage>
</organism>
<dbReference type="Pfam" id="PF17902">
    <property type="entry name" value="SH3_10"/>
    <property type="match status" value="1"/>
</dbReference>
<evidence type="ECO:0000259" key="8">
    <source>
        <dbReference type="Pfam" id="PF23160"/>
    </source>
</evidence>
<accession>A0ABR0Z479</accession>
<evidence type="ECO:0000256" key="1">
    <source>
        <dbReference type="ARBA" id="ARBA00009109"/>
    </source>
</evidence>
<feature type="coiled-coil region" evidence="5">
    <location>
        <begin position="452"/>
        <end position="479"/>
    </location>
</feature>
<feature type="coiled-coil region" evidence="5">
    <location>
        <begin position="1611"/>
        <end position="1659"/>
    </location>
</feature>
<keyword evidence="2" id="KW-0597">Phosphoprotein</keyword>
<feature type="coiled-coil region" evidence="5">
    <location>
        <begin position="1005"/>
        <end position="1032"/>
    </location>
</feature>
<dbReference type="InterPro" id="IPR018159">
    <property type="entry name" value="Spectrin/alpha-actinin"/>
</dbReference>
<dbReference type="InterPro" id="IPR058847">
    <property type="entry name" value="Plectin_PPL"/>
</dbReference>
<feature type="coiled-coil region" evidence="5">
    <location>
        <begin position="1458"/>
        <end position="1492"/>
    </location>
</feature>
<dbReference type="SUPFAM" id="SSF46966">
    <property type="entry name" value="Spectrin repeat"/>
    <property type="match status" value="2"/>
</dbReference>
<keyword evidence="11" id="KW-1185">Reference proteome</keyword>
<evidence type="ECO:0000256" key="2">
    <source>
        <dbReference type="ARBA" id="ARBA00022553"/>
    </source>
</evidence>
<feature type="domain" description="Desmoplakin SH3" evidence="7">
    <location>
        <begin position="385"/>
        <end position="449"/>
    </location>
</feature>
<dbReference type="Proteomes" id="UP001369086">
    <property type="component" value="Unassembled WGS sequence"/>
</dbReference>